<keyword evidence="3" id="KW-1185">Reference proteome</keyword>
<feature type="transmembrane region" description="Helical" evidence="1">
    <location>
        <begin position="135"/>
        <end position="157"/>
    </location>
</feature>
<name>A0A1K2ISQ9_9FLAO</name>
<evidence type="ECO:0000313" key="2">
    <source>
        <dbReference type="EMBL" id="SFZ95457.1"/>
    </source>
</evidence>
<dbReference type="AlphaFoldDB" id="A0A1K2ISQ9"/>
<protein>
    <recommendedName>
        <fullName evidence="4">DUF1761 domain-containing protein</fullName>
    </recommendedName>
</protein>
<feature type="transmembrane region" description="Helical" evidence="1">
    <location>
        <begin position="30"/>
        <end position="50"/>
    </location>
</feature>
<organism evidence="2 3">
    <name type="scientific">Chryseobacterium limigenitum</name>
    <dbReference type="NCBI Taxonomy" id="1612149"/>
    <lineage>
        <taxon>Bacteria</taxon>
        <taxon>Pseudomonadati</taxon>
        <taxon>Bacteroidota</taxon>
        <taxon>Flavobacteriia</taxon>
        <taxon>Flavobacteriales</taxon>
        <taxon>Weeksellaceae</taxon>
        <taxon>Chryseobacterium group</taxon>
        <taxon>Chryseobacterium</taxon>
    </lineage>
</organism>
<evidence type="ECO:0000256" key="1">
    <source>
        <dbReference type="SAM" id="Phobius"/>
    </source>
</evidence>
<reference evidence="3" key="1">
    <citation type="submission" date="2016-10" db="EMBL/GenBank/DDBJ databases">
        <authorList>
            <person name="Varghese N."/>
            <person name="Submissions S."/>
        </authorList>
    </citation>
    <scope>NUCLEOTIDE SEQUENCE [LARGE SCALE GENOMIC DNA]</scope>
    <source>
        <strain evidence="3">SUR2</strain>
    </source>
</reference>
<feature type="transmembrane region" description="Helical" evidence="1">
    <location>
        <begin position="77"/>
        <end position="96"/>
    </location>
</feature>
<sequence length="198" mass="22773">MNYNLSKVYFILFFNVDLIYKLKYKTMMQINFLAIAVAALVPLVMGFIWYHPKIFGTVWMQEVGLTEEKMKGSNMGFVFVFAFILSFLIAFFLQMITIHQFGALGMVGGDETNAKPSFFAFMKDYGTAYRSFGHGALHCFMAGVFFVFPLTAINAMFERKSWKYTFINTAYWTITITIMGGIVCGWYSPEGFNWVTQK</sequence>
<gene>
    <name evidence="2" type="ORF">SAMN05216324_11025</name>
</gene>
<evidence type="ECO:0008006" key="4">
    <source>
        <dbReference type="Google" id="ProtNLM"/>
    </source>
</evidence>
<dbReference type="InterPro" id="IPR013879">
    <property type="entry name" value="DUF1761"/>
</dbReference>
<dbReference type="Pfam" id="PF08570">
    <property type="entry name" value="DUF1761"/>
    <property type="match status" value="1"/>
</dbReference>
<feature type="transmembrane region" description="Helical" evidence="1">
    <location>
        <begin position="169"/>
        <end position="188"/>
    </location>
</feature>
<keyword evidence="1" id="KW-0812">Transmembrane</keyword>
<keyword evidence="1" id="KW-0472">Membrane</keyword>
<keyword evidence="1" id="KW-1133">Transmembrane helix</keyword>
<evidence type="ECO:0000313" key="3">
    <source>
        <dbReference type="Proteomes" id="UP000182034"/>
    </source>
</evidence>
<dbReference type="STRING" id="1612149.SAMN05216324_11025"/>
<proteinExistence type="predicted"/>
<accession>A0A1K2ISQ9</accession>
<dbReference type="Proteomes" id="UP000182034">
    <property type="component" value="Unassembled WGS sequence"/>
</dbReference>
<dbReference type="EMBL" id="FPKW01000010">
    <property type="protein sequence ID" value="SFZ95457.1"/>
    <property type="molecule type" value="Genomic_DNA"/>
</dbReference>